<accession>A0AAW1XLX5</accession>
<organism evidence="1 2">
    <name type="scientific">Rubus argutus</name>
    <name type="common">Southern blackberry</name>
    <dbReference type="NCBI Taxonomy" id="59490"/>
    <lineage>
        <taxon>Eukaryota</taxon>
        <taxon>Viridiplantae</taxon>
        <taxon>Streptophyta</taxon>
        <taxon>Embryophyta</taxon>
        <taxon>Tracheophyta</taxon>
        <taxon>Spermatophyta</taxon>
        <taxon>Magnoliopsida</taxon>
        <taxon>eudicotyledons</taxon>
        <taxon>Gunneridae</taxon>
        <taxon>Pentapetalae</taxon>
        <taxon>rosids</taxon>
        <taxon>fabids</taxon>
        <taxon>Rosales</taxon>
        <taxon>Rosaceae</taxon>
        <taxon>Rosoideae</taxon>
        <taxon>Rosoideae incertae sedis</taxon>
        <taxon>Rubus</taxon>
    </lineage>
</organism>
<proteinExistence type="predicted"/>
<dbReference type="Proteomes" id="UP001457282">
    <property type="component" value="Unassembled WGS sequence"/>
</dbReference>
<evidence type="ECO:0000313" key="2">
    <source>
        <dbReference type="Proteomes" id="UP001457282"/>
    </source>
</evidence>
<comment type="caution">
    <text evidence="1">The sequence shown here is derived from an EMBL/GenBank/DDBJ whole genome shotgun (WGS) entry which is preliminary data.</text>
</comment>
<gene>
    <name evidence="1" type="ORF">M0R45_014329</name>
</gene>
<sequence length="66" mass="7216">MYSFLGVCDDGPMFRASVHEYPTCDDKSIEHETFKGQFQSSSDCGNGSFVISGFEEDSFSNGTASK</sequence>
<protein>
    <submittedName>
        <fullName evidence="1">Uncharacterized protein</fullName>
    </submittedName>
</protein>
<reference evidence="1 2" key="1">
    <citation type="journal article" date="2023" name="G3 (Bethesda)">
        <title>A chromosome-length genome assembly and annotation of blackberry (Rubus argutus, cv. 'Hillquist').</title>
        <authorList>
            <person name="Bruna T."/>
            <person name="Aryal R."/>
            <person name="Dudchenko O."/>
            <person name="Sargent D.J."/>
            <person name="Mead D."/>
            <person name="Buti M."/>
            <person name="Cavallini A."/>
            <person name="Hytonen T."/>
            <person name="Andres J."/>
            <person name="Pham M."/>
            <person name="Weisz D."/>
            <person name="Mascagni F."/>
            <person name="Usai G."/>
            <person name="Natali L."/>
            <person name="Bassil N."/>
            <person name="Fernandez G.E."/>
            <person name="Lomsadze A."/>
            <person name="Armour M."/>
            <person name="Olukolu B."/>
            <person name="Poorten T."/>
            <person name="Britton C."/>
            <person name="Davik J."/>
            <person name="Ashrafi H."/>
            <person name="Aiden E.L."/>
            <person name="Borodovsky M."/>
            <person name="Worthington M."/>
        </authorList>
    </citation>
    <scope>NUCLEOTIDE SEQUENCE [LARGE SCALE GENOMIC DNA]</scope>
    <source>
        <strain evidence="1">PI 553951</strain>
    </source>
</reference>
<evidence type="ECO:0000313" key="1">
    <source>
        <dbReference type="EMBL" id="KAK9937549.1"/>
    </source>
</evidence>
<dbReference type="EMBL" id="JBEDUW010000003">
    <property type="protein sequence ID" value="KAK9937549.1"/>
    <property type="molecule type" value="Genomic_DNA"/>
</dbReference>
<name>A0AAW1XLX5_RUBAR</name>
<dbReference type="AlphaFoldDB" id="A0AAW1XLX5"/>
<keyword evidence="2" id="KW-1185">Reference proteome</keyword>